<dbReference type="InterPro" id="IPR011008">
    <property type="entry name" value="Dimeric_a/b-barrel"/>
</dbReference>
<accession>A0A9X0BK96</accession>
<evidence type="ECO:0000259" key="1">
    <source>
        <dbReference type="PROSITE" id="PS51725"/>
    </source>
</evidence>
<gene>
    <name evidence="2" type="ORF">N7530_007793</name>
</gene>
<dbReference type="SUPFAM" id="SSF54909">
    <property type="entry name" value="Dimeric alpha+beta barrel"/>
    <property type="match status" value="2"/>
</dbReference>
<dbReference type="EMBL" id="JAPWDO010000005">
    <property type="protein sequence ID" value="KAJ5470436.1"/>
    <property type="molecule type" value="Genomic_DNA"/>
</dbReference>
<dbReference type="PROSITE" id="PS51725">
    <property type="entry name" value="ABM"/>
    <property type="match status" value="1"/>
</dbReference>
<reference evidence="2" key="2">
    <citation type="journal article" date="2023" name="IMA Fungus">
        <title>Comparative genomic study of the Penicillium genus elucidates a diverse pangenome and 15 lateral gene transfer events.</title>
        <authorList>
            <person name="Petersen C."/>
            <person name="Sorensen T."/>
            <person name="Nielsen M.R."/>
            <person name="Sondergaard T.E."/>
            <person name="Sorensen J.L."/>
            <person name="Fitzpatrick D.A."/>
            <person name="Frisvad J.C."/>
            <person name="Nielsen K.L."/>
        </authorList>
    </citation>
    <scope>NUCLEOTIDE SEQUENCE</scope>
    <source>
        <strain evidence="2">IBT 17660</strain>
    </source>
</reference>
<organism evidence="2 3">
    <name type="scientific">Penicillium desertorum</name>
    <dbReference type="NCBI Taxonomy" id="1303715"/>
    <lineage>
        <taxon>Eukaryota</taxon>
        <taxon>Fungi</taxon>
        <taxon>Dikarya</taxon>
        <taxon>Ascomycota</taxon>
        <taxon>Pezizomycotina</taxon>
        <taxon>Eurotiomycetes</taxon>
        <taxon>Eurotiomycetidae</taxon>
        <taxon>Eurotiales</taxon>
        <taxon>Aspergillaceae</taxon>
        <taxon>Penicillium</taxon>
    </lineage>
</organism>
<dbReference type="Gene3D" id="3.30.70.100">
    <property type="match status" value="1"/>
</dbReference>
<comment type="caution">
    <text evidence="2">The sequence shown here is derived from an EMBL/GenBank/DDBJ whole genome shotgun (WGS) entry which is preliminary data.</text>
</comment>
<proteinExistence type="predicted"/>
<feature type="domain" description="ABM" evidence="1">
    <location>
        <begin position="5"/>
        <end position="104"/>
    </location>
</feature>
<dbReference type="OrthoDB" id="4520428at2759"/>
<evidence type="ECO:0000313" key="2">
    <source>
        <dbReference type="EMBL" id="KAJ5470436.1"/>
    </source>
</evidence>
<reference evidence="2" key="1">
    <citation type="submission" date="2022-12" db="EMBL/GenBank/DDBJ databases">
        <authorList>
            <person name="Petersen C."/>
        </authorList>
    </citation>
    <scope>NUCLEOTIDE SEQUENCE</scope>
    <source>
        <strain evidence="2">IBT 17660</strain>
    </source>
</reference>
<dbReference type="InterPro" id="IPR007138">
    <property type="entry name" value="ABM_dom"/>
</dbReference>
<dbReference type="AlphaFoldDB" id="A0A9X0BK96"/>
<dbReference type="PANTHER" id="PTHR40624:SF1">
    <property type="entry name" value="BIOSYNTHESIS MONOOXYGENASE, PUTATIVE (AFU_ORTHOLOGUE AFUA_1G12025)-RELATED"/>
    <property type="match status" value="1"/>
</dbReference>
<protein>
    <recommendedName>
        <fullName evidence="1">ABM domain-containing protein</fullName>
    </recommendedName>
</protein>
<keyword evidence="3" id="KW-1185">Reference proteome</keyword>
<sequence>MSPKAVVVRLVAKDKDAQEKLLKLLRTAADHALKNEPGLRKYVLTTEAQTPLSQTPNERAIWVIEEYSHEPAYENHLRQIPIRELSAWLSVCLGEAPKIWTLEVQEDCNFTKPEVIGYEDPTIVFTDLGYKQGTLQSTLPYWKRVADVSKAESGTFVWGVALDRAESDKLAVIHVYESLEYLINVHAVSKEMQDIHGFTADLRTELAPHFLKFVGGYLWK</sequence>
<evidence type="ECO:0000313" key="3">
    <source>
        <dbReference type="Proteomes" id="UP001147760"/>
    </source>
</evidence>
<dbReference type="Pfam" id="PF03992">
    <property type="entry name" value="ABM"/>
    <property type="match status" value="1"/>
</dbReference>
<name>A0A9X0BK96_9EURO</name>
<dbReference type="PANTHER" id="PTHR40624">
    <property type="entry name" value="BIOSYNTHESIS MONOOXYGENASE, PUTATIVE (AFU_ORTHOLOGUE AFUA_1G12025)-RELATED"/>
    <property type="match status" value="1"/>
</dbReference>
<dbReference type="Proteomes" id="UP001147760">
    <property type="component" value="Unassembled WGS sequence"/>
</dbReference>